<evidence type="ECO:0000259" key="2">
    <source>
        <dbReference type="Pfam" id="PF24371"/>
    </source>
</evidence>
<feature type="compositionally biased region" description="Acidic residues" evidence="1">
    <location>
        <begin position="363"/>
        <end position="386"/>
    </location>
</feature>
<feature type="compositionally biased region" description="Low complexity" evidence="1">
    <location>
        <begin position="407"/>
        <end position="426"/>
    </location>
</feature>
<feature type="compositionally biased region" description="Basic and acidic residues" evidence="1">
    <location>
        <begin position="240"/>
        <end position="256"/>
    </location>
</feature>
<reference evidence="3 4" key="1">
    <citation type="submission" date="2016-10" db="EMBL/GenBank/DDBJ databases">
        <authorList>
            <person name="de Groot N.N."/>
        </authorList>
    </citation>
    <scope>NUCLEOTIDE SEQUENCE [LARGE SCALE GENOMIC DNA]</scope>
    <source>
        <strain evidence="4">EB21,IBRC-M 10013,KCTC 4048</strain>
    </source>
</reference>
<evidence type="ECO:0000256" key="1">
    <source>
        <dbReference type="SAM" id="MobiDB-lite"/>
    </source>
</evidence>
<dbReference type="EMBL" id="FNIA01000003">
    <property type="protein sequence ID" value="SDM51539.1"/>
    <property type="molecule type" value="Genomic_DNA"/>
</dbReference>
<proteinExistence type="predicted"/>
<accession>A0A1G9TUY4</accession>
<feature type="compositionally biased region" description="Basic and acidic residues" evidence="1">
    <location>
        <begin position="481"/>
        <end position="500"/>
    </location>
</feature>
<feature type="compositionally biased region" description="Low complexity" evidence="1">
    <location>
        <begin position="340"/>
        <end position="350"/>
    </location>
</feature>
<dbReference type="Proteomes" id="UP000199370">
    <property type="component" value="Unassembled WGS sequence"/>
</dbReference>
<dbReference type="RefSeq" id="WP_089731654.1">
    <property type="nucleotide sequence ID" value="NZ_FNIA01000003.1"/>
</dbReference>
<evidence type="ECO:0000313" key="3">
    <source>
        <dbReference type="EMBL" id="SDM51539.1"/>
    </source>
</evidence>
<sequence>MDSRRVERVEDWDSRPFPGGFAELRSLADTEFTGAVTTGTTWLFMLNGRIIGVFDGTIDDFDGSSGTTYEAPHPSVPLLFAMQETGGDERANYYTNDTPISEADSTLTSGKFTGYIELSENVLSGDYYVVYYGGRSMSCAFIGNRERLHTGDEAFERADDEVGIYTVMDVDIEVTEIPGGEPEPEPATDPDDAATGAAAGGAAAGTADARTDPTGTDPTGTGDAAGDEPVVADAAPSDTADARREAATPRDQRDPADESPVSEASAPAEPVVSEASSEQPAPTQTEQPRAQDQPRTGGTDPADSPSEDTQADGSRPAPRREPSADPEGQPGATDTRADADPAPDSTATKTATDDHDPVQIPDEVLEEVEREAADEDEDPVLEEEAEWRETRSIPSINPDRSEPTGGDPTAQSSTAQSATSQSTTPTRRSRRQRQDAADGQQSNPKSATGPQQANGGSTQQSNPGRQAGRTEQQSTNTADSRSPDEPLEREMLQREDKIDRLQQQLSNVEEERTELREERDQLADENAELRDEREALEAEIAELEAELTDLEAELAAQRGPAADATTQLTPQQALEGTNLFVRYGSKGEATLDTAHEGEADAEAVNANLRIEHHTQFEADDAAVDGRPYADFLHDSIEFRFVEWFVRDLLYEIRDTGNASAMRDLYDAIPEADRAELNGSVSLRYDDDGNEQREQTTFDVVVRDRMGNPLVVANLNDSRDPTTEEMMVDIQERASRVKRTSETLAGAVVVTASFFDPGALETASEATSGSFLSRDSKKSFVKLSRKSGYHLCLVESRGGEFHINVPEL</sequence>
<feature type="compositionally biased region" description="Polar residues" evidence="1">
    <location>
        <begin position="274"/>
        <end position="296"/>
    </location>
</feature>
<keyword evidence="4" id="KW-1185">Reference proteome</keyword>
<dbReference type="Gene3D" id="1.10.287.1490">
    <property type="match status" value="1"/>
</dbReference>
<feature type="compositionally biased region" description="Basic and acidic residues" evidence="1">
    <location>
        <begin position="509"/>
        <end position="526"/>
    </location>
</feature>
<organism evidence="3 4">
    <name type="scientific">Haloarchaeobius iranensis</name>
    <dbReference type="NCBI Taxonomy" id="996166"/>
    <lineage>
        <taxon>Archaea</taxon>
        <taxon>Methanobacteriati</taxon>
        <taxon>Methanobacteriota</taxon>
        <taxon>Stenosarchaea group</taxon>
        <taxon>Halobacteria</taxon>
        <taxon>Halobacteriales</taxon>
        <taxon>Halorubellaceae</taxon>
        <taxon>Haloarchaeobius</taxon>
    </lineage>
</organism>
<dbReference type="InterPro" id="IPR055949">
    <property type="entry name" value="DUF7527"/>
</dbReference>
<gene>
    <name evidence="3" type="ORF">SAMN05192554_103151</name>
</gene>
<feature type="region of interest" description="Disordered" evidence="1">
    <location>
        <begin position="176"/>
        <end position="526"/>
    </location>
</feature>
<dbReference type="Pfam" id="PF24371">
    <property type="entry name" value="DUF7527"/>
    <property type="match status" value="1"/>
</dbReference>
<dbReference type="OrthoDB" id="157503at2157"/>
<feature type="compositionally biased region" description="Acidic residues" evidence="1">
    <location>
        <begin position="182"/>
        <end position="192"/>
    </location>
</feature>
<dbReference type="AlphaFoldDB" id="A0A1G9TUY4"/>
<evidence type="ECO:0000313" key="4">
    <source>
        <dbReference type="Proteomes" id="UP000199370"/>
    </source>
</evidence>
<feature type="compositionally biased region" description="Polar residues" evidence="1">
    <location>
        <begin position="439"/>
        <end position="480"/>
    </location>
</feature>
<protein>
    <recommendedName>
        <fullName evidence="2">DUF7527 domain-containing protein</fullName>
    </recommendedName>
</protein>
<feature type="compositionally biased region" description="Low complexity" evidence="1">
    <location>
        <begin position="204"/>
        <end position="228"/>
    </location>
</feature>
<feature type="domain" description="DUF7527" evidence="2">
    <location>
        <begin position="568"/>
        <end position="807"/>
    </location>
</feature>
<name>A0A1G9TUY4_9EURY</name>
<dbReference type="STRING" id="996166.SAMN05192554_103151"/>